<keyword evidence="12" id="KW-1185">Reference proteome</keyword>
<dbReference type="EMBL" id="BPVZ01000048">
    <property type="protein sequence ID" value="GKV17385.1"/>
    <property type="molecule type" value="Genomic_DNA"/>
</dbReference>
<evidence type="ECO:0000256" key="5">
    <source>
        <dbReference type="ARBA" id="ARBA00022597"/>
    </source>
</evidence>
<evidence type="ECO:0000256" key="9">
    <source>
        <dbReference type="ARBA" id="ARBA00023136"/>
    </source>
</evidence>
<feature type="transmembrane region" description="Helical" evidence="10">
    <location>
        <begin position="6"/>
        <end position="27"/>
    </location>
</feature>
<sequence length="239" mass="27554">MAFISTHIPWLVIFGVLGNLSSFVVFLSPIPTFYRIWRKKSTEDFHSIPYLTALFSAMLWIYYALLKSSSDAILLITINGLGCIFKSTYIAIYITYAPKQARISTLKLLFLFNFLGFCSMFLPSYFLVKGLQRVQIVGWICMIFSLMVFAAPLSVVRLVIRTKSAEFMPFFLSFFLTLSAFMWLFYGLLLRDWYITIPNVPGLILGLLQMVLYVVYRPRTEHPNTDNKTSCDQSNENKV</sequence>
<dbReference type="PANTHER" id="PTHR10791:SF22">
    <property type="entry name" value="BIDIRECTIONAL SUGAR TRANSPORTER SWEET11"/>
    <property type="match status" value="1"/>
</dbReference>
<keyword evidence="6 10" id="KW-0812">Transmembrane</keyword>
<feature type="transmembrane region" description="Helical" evidence="10">
    <location>
        <begin position="167"/>
        <end position="189"/>
    </location>
</feature>
<evidence type="ECO:0000256" key="2">
    <source>
        <dbReference type="ARBA" id="ARBA00007809"/>
    </source>
</evidence>
<dbReference type="AlphaFoldDB" id="A0AAV5K3B6"/>
<evidence type="ECO:0000256" key="4">
    <source>
        <dbReference type="ARBA" id="ARBA00022475"/>
    </source>
</evidence>
<dbReference type="Gene3D" id="1.20.1280.290">
    <property type="match status" value="2"/>
</dbReference>
<name>A0AAV5K3B6_9ROSI</name>
<feature type="transmembrane region" description="Helical" evidence="10">
    <location>
        <begin position="195"/>
        <end position="216"/>
    </location>
</feature>
<dbReference type="GO" id="GO:0051119">
    <property type="term" value="F:sugar transmembrane transporter activity"/>
    <property type="evidence" value="ECO:0007669"/>
    <property type="project" value="InterPro"/>
</dbReference>
<gene>
    <name evidence="11" type="ORF">SLEP1_g27900</name>
</gene>
<dbReference type="InterPro" id="IPR047664">
    <property type="entry name" value="SWEET"/>
</dbReference>
<dbReference type="Pfam" id="PF03083">
    <property type="entry name" value="MtN3_slv"/>
    <property type="match status" value="2"/>
</dbReference>
<dbReference type="PANTHER" id="PTHR10791">
    <property type="entry name" value="RAG1-ACTIVATING PROTEIN 1"/>
    <property type="match status" value="1"/>
</dbReference>
<evidence type="ECO:0000313" key="12">
    <source>
        <dbReference type="Proteomes" id="UP001054252"/>
    </source>
</evidence>
<keyword evidence="9 10" id="KW-0472">Membrane</keyword>
<dbReference type="Proteomes" id="UP001054252">
    <property type="component" value="Unassembled WGS sequence"/>
</dbReference>
<evidence type="ECO:0000256" key="7">
    <source>
        <dbReference type="ARBA" id="ARBA00022737"/>
    </source>
</evidence>
<proteinExistence type="inferred from homology"/>
<keyword evidence="8 10" id="KW-1133">Transmembrane helix</keyword>
<keyword evidence="7" id="KW-0677">Repeat</keyword>
<keyword evidence="3 10" id="KW-0813">Transport</keyword>
<evidence type="ECO:0000256" key="10">
    <source>
        <dbReference type="RuleBase" id="RU910715"/>
    </source>
</evidence>
<dbReference type="InterPro" id="IPR004316">
    <property type="entry name" value="SWEET_rpt"/>
</dbReference>
<evidence type="ECO:0000256" key="3">
    <source>
        <dbReference type="ARBA" id="ARBA00022448"/>
    </source>
</evidence>
<reference evidence="11 12" key="1">
    <citation type="journal article" date="2021" name="Commun. Biol.">
        <title>The genome of Shorea leprosula (Dipterocarpaceae) highlights the ecological relevance of drought in aseasonal tropical rainforests.</title>
        <authorList>
            <person name="Ng K.K.S."/>
            <person name="Kobayashi M.J."/>
            <person name="Fawcett J.A."/>
            <person name="Hatakeyama M."/>
            <person name="Paape T."/>
            <person name="Ng C.H."/>
            <person name="Ang C.C."/>
            <person name="Tnah L.H."/>
            <person name="Lee C.T."/>
            <person name="Nishiyama T."/>
            <person name="Sese J."/>
            <person name="O'Brien M.J."/>
            <person name="Copetti D."/>
            <person name="Mohd Noor M.I."/>
            <person name="Ong R.C."/>
            <person name="Putra M."/>
            <person name="Sireger I.Z."/>
            <person name="Indrioko S."/>
            <person name="Kosugi Y."/>
            <person name="Izuno A."/>
            <person name="Isagi Y."/>
            <person name="Lee S.L."/>
            <person name="Shimizu K.K."/>
        </authorList>
    </citation>
    <scope>NUCLEOTIDE SEQUENCE [LARGE SCALE GENOMIC DNA]</scope>
    <source>
        <strain evidence="11">214</strain>
    </source>
</reference>
<keyword evidence="5 10" id="KW-0762">Sugar transport</keyword>
<dbReference type="GO" id="GO:0008515">
    <property type="term" value="F:sucrose transmembrane transporter activity"/>
    <property type="evidence" value="ECO:0007669"/>
    <property type="project" value="UniProtKB-ARBA"/>
</dbReference>
<keyword evidence="4" id="KW-1003">Cell membrane</keyword>
<accession>A0AAV5K3B6</accession>
<evidence type="ECO:0000256" key="6">
    <source>
        <dbReference type="ARBA" id="ARBA00022692"/>
    </source>
</evidence>
<comment type="function">
    <text evidence="10">Mediates both low-affinity uptake and efflux of sugar across the membrane.</text>
</comment>
<evidence type="ECO:0000313" key="11">
    <source>
        <dbReference type="EMBL" id="GKV17385.1"/>
    </source>
</evidence>
<dbReference type="FunFam" id="1.20.1280.290:FF:000001">
    <property type="entry name" value="Bidirectional sugar transporter SWEET"/>
    <property type="match status" value="1"/>
</dbReference>
<evidence type="ECO:0000256" key="1">
    <source>
        <dbReference type="ARBA" id="ARBA00004651"/>
    </source>
</evidence>
<feature type="transmembrane region" description="Helical" evidence="10">
    <location>
        <begin position="108"/>
        <end position="128"/>
    </location>
</feature>
<feature type="transmembrane region" description="Helical" evidence="10">
    <location>
        <begin position="72"/>
        <end position="96"/>
    </location>
</feature>
<evidence type="ECO:0000256" key="8">
    <source>
        <dbReference type="ARBA" id="ARBA00022989"/>
    </source>
</evidence>
<comment type="similarity">
    <text evidence="2 10">Belongs to the SWEET sugar transporter family.</text>
</comment>
<feature type="transmembrane region" description="Helical" evidence="10">
    <location>
        <begin position="48"/>
        <end position="66"/>
    </location>
</feature>
<protein>
    <recommendedName>
        <fullName evidence="10">Bidirectional sugar transporter SWEET</fullName>
    </recommendedName>
</protein>
<dbReference type="GO" id="GO:0005886">
    <property type="term" value="C:plasma membrane"/>
    <property type="evidence" value="ECO:0007669"/>
    <property type="project" value="UniProtKB-SubCell"/>
</dbReference>
<organism evidence="11 12">
    <name type="scientific">Rubroshorea leprosula</name>
    <dbReference type="NCBI Taxonomy" id="152421"/>
    <lineage>
        <taxon>Eukaryota</taxon>
        <taxon>Viridiplantae</taxon>
        <taxon>Streptophyta</taxon>
        <taxon>Embryophyta</taxon>
        <taxon>Tracheophyta</taxon>
        <taxon>Spermatophyta</taxon>
        <taxon>Magnoliopsida</taxon>
        <taxon>eudicotyledons</taxon>
        <taxon>Gunneridae</taxon>
        <taxon>Pentapetalae</taxon>
        <taxon>rosids</taxon>
        <taxon>malvids</taxon>
        <taxon>Malvales</taxon>
        <taxon>Dipterocarpaceae</taxon>
        <taxon>Rubroshorea</taxon>
    </lineage>
</organism>
<dbReference type="FunFam" id="1.20.1280.290:FF:000003">
    <property type="entry name" value="Bidirectional sugar transporter SWEET"/>
    <property type="match status" value="1"/>
</dbReference>
<comment type="subcellular location">
    <subcellularLocation>
        <location evidence="1 10">Cell membrane</location>
        <topology evidence="1 10">Multi-pass membrane protein</topology>
    </subcellularLocation>
</comment>
<comment type="caution">
    <text evidence="11">The sequence shown here is derived from an EMBL/GenBank/DDBJ whole genome shotgun (WGS) entry which is preliminary data.</text>
</comment>
<feature type="transmembrane region" description="Helical" evidence="10">
    <location>
        <begin position="134"/>
        <end position="160"/>
    </location>
</feature>